<proteinExistence type="predicted"/>
<gene>
    <name evidence="1" type="ORF">Molly1_94</name>
</gene>
<name>A0A8E4UYG9_9CAUD</name>
<keyword evidence="2" id="KW-1185">Reference proteome</keyword>
<dbReference type="EMBL" id="MT732451">
    <property type="protein sequence ID" value="QQO97582.1"/>
    <property type="molecule type" value="Genomic_DNA"/>
</dbReference>
<reference evidence="1" key="1">
    <citation type="submission" date="2020-07" db="EMBL/GenBank/DDBJ databases">
        <title>Highly diverse flavobacterial phages as mortality factor during North Sea spring blooms.</title>
        <authorList>
            <person name="Bartlau N."/>
            <person name="Wichels A."/>
            <person name="Krohne G."/>
            <person name="Adriaenssens E.M."/>
            <person name="Heins A."/>
            <person name="Fuchs B.M."/>
            <person name="Amann R."/>
            <person name="Moraru C."/>
        </authorList>
    </citation>
    <scope>NUCLEOTIDE SEQUENCE</scope>
</reference>
<evidence type="ECO:0000313" key="1">
    <source>
        <dbReference type="EMBL" id="QQO97582.1"/>
    </source>
</evidence>
<accession>A0A8E4UYG9</accession>
<organism evidence="1 2">
    <name type="scientific">Maribacter phage Molly_1</name>
    <dbReference type="NCBI Taxonomy" id="2745685"/>
    <lineage>
        <taxon>Viruses</taxon>
        <taxon>Duplodnaviria</taxon>
        <taxon>Heunggongvirae</taxon>
        <taxon>Uroviricota</taxon>
        <taxon>Caudoviricetes</taxon>
        <taxon>Molycolviridae</taxon>
        <taxon>Mollyvirus</taxon>
        <taxon>Mollyvirus molly</taxon>
    </lineage>
</organism>
<dbReference type="Proteomes" id="UP000693768">
    <property type="component" value="Segment"/>
</dbReference>
<protein>
    <submittedName>
        <fullName evidence="1">Baseplate wedge subunit</fullName>
    </submittedName>
</protein>
<sequence>MSKNTLVGVINIDRDTMFQRAVDIKNLYPNLIDWDIENDNDALRVILDAYYLGIEDLGKFANNLAQEFSMASAITRTSVEEKAFLAGYNVTRRACAVGVLTINFDTGISTVIPAYGLVLSGDGVDGSKIFVENVNPITLAPADTSLEIEVAEGRSKTITYKAKGLVRESFLIQDKVIDSTIVLTVNSTEWSQVYKITGESLSTDTHYQLREVGDNNYTIVVGDGVNGALLEESAIVEISYRVGQGTNGNIPVTNIDRIELTPSARIIGIQDTEDELVGGTDLESIEKIKAYAPRRARIQNTIGNKFDMDIFLQTYPGIGRARSFPLGVNTIKSYILLTSGSVTETFLNNLNAVINSGILIFNLTSVVEEVEKVTVDIGLDIIYRNNYNEKDLEETIKQTVLEILNPFYVDGDDEYSREFGSDLLSSDIIAAVEGIAGVVSVAITSPTPVSAQVLIEVDENQVIVDDGSTVSVTMNSIENTSLKTSRNDKYLFNNPTSNS</sequence>
<evidence type="ECO:0000313" key="2">
    <source>
        <dbReference type="Proteomes" id="UP000693768"/>
    </source>
</evidence>